<reference evidence="1" key="1">
    <citation type="journal article" date="2022" name="G3 (Bethesda)">
        <title>High quality genome of the basidiomycete yeast Dioszegia hungarica PDD-24b-2 isolated from cloud water.</title>
        <authorList>
            <person name="Jarrige D."/>
            <person name="Haridas S."/>
            <person name="Bleykasten-Grosshans C."/>
            <person name="Joly M."/>
            <person name="Nadalig T."/>
            <person name="Sancelme M."/>
            <person name="Vuilleumier S."/>
            <person name="Grigoriev I.V."/>
            <person name="Amato P."/>
            <person name="Bringel F."/>
        </authorList>
    </citation>
    <scope>NUCLEOTIDE SEQUENCE</scope>
    <source>
        <strain evidence="1">PDD-24b-2</strain>
    </source>
</reference>
<organism evidence="1 2">
    <name type="scientific">Dioszegia hungarica</name>
    <dbReference type="NCBI Taxonomy" id="4972"/>
    <lineage>
        <taxon>Eukaryota</taxon>
        <taxon>Fungi</taxon>
        <taxon>Dikarya</taxon>
        <taxon>Basidiomycota</taxon>
        <taxon>Agaricomycotina</taxon>
        <taxon>Tremellomycetes</taxon>
        <taxon>Tremellales</taxon>
        <taxon>Bulleribasidiaceae</taxon>
        <taxon>Dioszegia</taxon>
    </lineage>
</organism>
<dbReference type="RefSeq" id="XP_052949124.1">
    <property type="nucleotide sequence ID" value="XM_053090707.1"/>
</dbReference>
<dbReference type="Proteomes" id="UP001164286">
    <property type="component" value="Unassembled WGS sequence"/>
</dbReference>
<sequence length="344" mass="37870">MSNLIPTDTSHIPREVWILILTHLRKPLPAPLSRPSSRSVFSQHDLTSLCRVSKLFNAVATPILYRIISTDRFPSLLNNIDLTSPSSPLHFTEKLYVDYRDKKAEIEYAEILWAGEAAEPSQNPANECAELLQRVLAGSTISHLCVRNFSGPLCLPNPSNPDLNIGQRYLRVVHFRSRPDPLIVSRFRPTVSDAFYHEIIPLSTGVPTRFVSDLKGSECFALAIAGATISLDRMAKARAPRRTAGKRSEAVDLTVYCSGEEWTVSNHSHMLSDAILASAGLPPPSTSSGAQLYTLTAKQQRIVGEAQGEYLQMGLRAIGGEHDVIKWRPHHETPVCQACGSGQA</sequence>
<dbReference type="AlphaFoldDB" id="A0AA38HDT6"/>
<accession>A0AA38HDT6</accession>
<protein>
    <recommendedName>
        <fullName evidence="3">F-box domain-containing protein</fullName>
    </recommendedName>
</protein>
<gene>
    <name evidence="1" type="ORF">MKK02DRAFT_39647</name>
</gene>
<comment type="caution">
    <text evidence="1">The sequence shown here is derived from an EMBL/GenBank/DDBJ whole genome shotgun (WGS) entry which is preliminary data.</text>
</comment>
<dbReference type="GeneID" id="77729912"/>
<keyword evidence="2" id="KW-1185">Reference proteome</keyword>
<proteinExistence type="predicted"/>
<evidence type="ECO:0008006" key="3">
    <source>
        <dbReference type="Google" id="ProtNLM"/>
    </source>
</evidence>
<name>A0AA38HDT6_9TREE</name>
<evidence type="ECO:0000313" key="1">
    <source>
        <dbReference type="EMBL" id="KAI9639347.1"/>
    </source>
</evidence>
<dbReference type="EMBL" id="JAKWFO010000001">
    <property type="protein sequence ID" value="KAI9639347.1"/>
    <property type="molecule type" value="Genomic_DNA"/>
</dbReference>
<evidence type="ECO:0000313" key="2">
    <source>
        <dbReference type="Proteomes" id="UP001164286"/>
    </source>
</evidence>